<dbReference type="Pfam" id="PF02984">
    <property type="entry name" value="Cyclin_C"/>
    <property type="match status" value="1"/>
</dbReference>
<dbReference type="GO" id="GO:0019887">
    <property type="term" value="F:protein kinase regulator activity"/>
    <property type="evidence" value="ECO:0007669"/>
    <property type="project" value="UniProtKB-ARBA"/>
</dbReference>
<feature type="domain" description="Cyclin-like" evidence="5">
    <location>
        <begin position="57"/>
        <end position="143"/>
    </location>
</feature>
<evidence type="ECO:0000313" key="6">
    <source>
        <dbReference type="EMBL" id="CAH1114416.1"/>
    </source>
</evidence>
<dbReference type="SUPFAM" id="SSF47954">
    <property type="entry name" value="Cyclin-like"/>
    <property type="match status" value="2"/>
</dbReference>
<dbReference type="InterPro" id="IPR039361">
    <property type="entry name" value="Cyclin"/>
</dbReference>
<keyword evidence="2 4" id="KW-0195">Cyclin</keyword>
<comment type="similarity">
    <text evidence="4">Belongs to the cyclin family.</text>
</comment>
<dbReference type="InterPro" id="IPR013763">
    <property type="entry name" value="Cyclin-like_dom"/>
</dbReference>
<keyword evidence="1" id="KW-0132">Cell division</keyword>
<evidence type="ECO:0000256" key="4">
    <source>
        <dbReference type="RuleBase" id="RU000383"/>
    </source>
</evidence>
<dbReference type="SMART" id="SM00385">
    <property type="entry name" value="CYCLIN"/>
    <property type="match status" value="1"/>
</dbReference>
<evidence type="ECO:0000313" key="7">
    <source>
        <dbReference type="Proteomes" id="UP001153636"/>
    </source>
</evidence>
<dbReference type="PANTHER" id="PTHR10177">
    <property type="entry name" value="CYCLINS"/>
    <property type="match status" value="1"/>
</dbReference>
<organism evidence="6 7">
    <name type="scientific">Psylliodes chrysocephalus</name>
    <dbReference type="NCBI Taxonomy" id="3402493"/>
    <lineage>
        <taxon>Eukaryota</taxon>
        <taxon>Metazoa</taxon>
        <taxon>Ecdysozoa</taxon>
        <taxon>Arthropoda</taxon>
        <taxon>Hexapoda</taxon>
        <taxon>Insecta</taxon>
        <taxon>Pterygota</taxon>
        <taxon>Neoptera</taxon>
        <taxon>Endopterygota</taxon>
        <taxon>Coleoptera</taxon>
        <taxon>Polyphaga</taxon>
        <taxon>Cucujiformia</taxon>
        <taxon>Chrysomeloidea</taxon>
        <taxon>Chrysomelidae</taxon>
        <taxon>Galerucinae</taxon>
        <taxon>Alticini</taxon>
        <taxon>Psylliodes</taxon>
    </lineage>
</organism>
<name>A0A9P0D9Z9_9CUCU</name>
<dbReference type="InterPro" id="IPR036915">
    <property type="entry name" value="Cyclin-like_sf"/>
</dbReference>
<dbReference type="EMBL" id="OV651820">
    <property type="protein sequence ID" value="CAH1114416.1"/>
    <property type="molecule type" value="Genomic_DNA"/>
</dbReference>
<evidence type="ECO:0000259" key="5">
    <source>
        <dbReference type="SMART" id="SM00385"/>
    </source>
</evidence>
<dbReference type="Gene3D" id="1.10.472.10">
    <property type="entry name" value="Cyclin-like"/>
    <property type="match status" value="2"/>
</dbReference>
<evidence type="ECO:0000256" key="2">
    <source>
        <dbReference type="ARBA" id="ARBA00023127"/>
    </source>
</evidence>
<dbReference type="OrthoDB" id="285802at2759"/>
<dbReference type="InterPro" id="IPR004367">
    <property type="entry name" value="Cyclin_C-dom"/>
</dbReference>
<dbReference type="InterPro" id="IPR006671">
    <property type="entry name" value="Cyclin_N"/>
</dbReference>
<dbReference type="AlphaFoldDB" id="A0A9P0D9Z9"/>
<keyword evidence="7" id="KW-1185">Reference proteome</keyword>
<dbReference type="CDD" id="cd20529">
    <property type="entry name" value="CYCLIN_CCNJ-like_rpt2"/>
    <property type="match status" value="1"/>
</dbReference>
<protein>
    <recommendedName>
        <fullName evidence="5">Cyclin-like domain-containing protein</fullName>
    </recommendedName>
</protein>
<sequence>MRYFMTKSSVFYLQKEAWDDTEEYKDNYKIVIKAREQNRLPFIHQSPQFSYRSSLVEYLKQVCVEKKLSHCCLHLAVYILDIFMDNHSIIPERILLVTNVCLLLAAKFEETNLTIPKITELNGAINNRYQIVDYKTLEIVVLRFFQWCIMFPTAAHYVYYYIQSAICEEDIKNKGINMRTIFYNLHHCVSEYLDQIIGNVHYMQCYPPSKLAAAIIAVSRMDIGLSCWTEQLQNMTDYKREDINMEIFVLKTKNPFTDCQKCKTDTNY</sequence>
<proteinExistence type="inferred from homology"/>
<dbReference type="GO" id="GO:0051301">
    <property type="term" value="P:cell division"/>
    <property type="evidence" value="ECO:0007669"/>
    <property type="project" value="UniProtKB-KW"/>
</dbReference>
<dbReference type="Pfam" id="PF00134">
    <property type="entry name" value="Cyclin_N"/>
    <property type="match status" value="1"/>
</dbReference>
<accession>A0A9P0D9Z9</accession>
<evidence type="ECO:0000256" key="3">
    <source>
        <dbReference type="ARBA" id="ARBA00023306"/>
    </source>
</evidence>
<dbReference type="FunFam" id="1.10.472.10:FF:000010">
    <property type="entry name" value="G1/S-specific cyclin Cln1"/>
    <property type="match status" value="1"/>
</dbReference>
<reference evidence="6" key="1">
    <citation type="submission" date="2022-01" db="EMBL/GenBank/DDBJ databases">
        <authorList>
            <person name="King R."/>
        </authorList>
    </citation>
    <scope>NUCLEOTIDE SEQUENCE</scope>
</reference>
<keyword evidence="3" id="KW-0131">Cell cycle</keyword>
<dbReference type="CDD" id="cd20528">
    <property type="entry name" value="CYCLIN_CCNJ-like_rpt1"/>
    <property type="match status" value="1"/>
</dbReference>
<dbReference type="Proteomes" id="UP001153636">
    <property type="component" value="Chromosome 8"/>
</dbReference>
<gene>
    <name evidence="6" type="ORF">PSYICH_LOCUS14661</name>
</gene>
<dbReference type="GO" id="GO:0051726">
    <property type="term" value="P:regulation of cell cycle"/>
    <property type="evidence" value="ECO:0007669"/>
    <property type="project" value="UniProtKB-ARBA"/>
</dbReference>
<evidence type="ECO:0000256" key="1">
    <source>
        <dbReference type="ARBA" id="ARBA00022618"/>
    </source>
</evidence>